<dbReference type="AlphaFoldDB" id="A0A318H5R1"/>
<dbReference type="Proteomes" id="UP000247811">
    <property type="component" value="Unassembled WGS sequence"/>
</dbReference>
<feature type="transmembrane region" description="Helical" evidence="1">
    <location>
        <begin position="117"/>
        <end position="144"/>
    </location>
</feature>
<name>A0A318H5R1_9BURK</name>
<comment type="caution">
    <text evidence="2">The sequence shown here is derived from an EMBL/GenBank/DDBJ whole genome shotgun (WGS) entry which is preliminary data.</text>
</comment>
<evidence type="ECO:0000313" key="3">
    <source>
        <dbReference type="Proteomes" id="UP000247811"/>
    </source>
</evidence>
<dbReference type="Pfam" id="PF07077">
    <property type="entry name" value="DUF1345"/>
    <property type="match status" value="1"/>
</dbReference>
<keyword evidence="1" id="KW-0812">Transmembrane</keyword>
<feature type="transmembrane region" description="Helical" evidence="1">
    <location>
        <begin position="18"/>
        <end position="38"/>
    </location>
</feature>
<dbReference type="EMBL" id="QJJS01000001">
    <property type="protein sequence ID" value="PXW99294.1"/>
    <property type="molecule type" value="Genomic_DNA"/>
</dbReference>
<feature type="transmembrane region" description="Helical" evidence="1">
    <location>
        <begin position="83"/>
        <end position="105"/>
    </location>
</feature>
<accession>A0A318H5R1</accession>
<feature type="transmembrane region" description="Helical" evidence="1">
    <location>
        <begin position="44"/>
        <end position="62"/>
    </location>
</feature>
<keyword evidence="3" id="KW-1185">Reference proteome</keyword>
<gene>
    <name evidence="2" type="ORF">C7444_101124</name>
</gene>
<sequence length="221" mass="23736">MTAHVPRLAAHLRAHPRLLAALVTGMAAAWLLPATSALITRSLIGWNVTVWLYLLLAGLMMLQADHLRLRRIAVAQAEGAATVLFIVIVAAMVSLAGIVVELSAAKVPGARHALPHIALALATVAGSWLLVPTMFALTYASVYWRTPHGSGLRFPEADPAFRPDYGDFLYVAFTIAVASQTADVSITNPPMRRLVLLQSLLSFLFNTAILAFSINIAASMF</sequence>
<protein>
    <submittedName>
        <fullName evidence="2">Putative membrane protein</fullName>
    </submittedName>
</protein>
<reference evidence="2 3" key="1">
    <citation type="submission" date="2018-05" db="EMBL/GenBank/DDBJ databases">
        <title>Genomic Encyclopedia of Type Strains, Phase IV (KMG-IV): sequencing the most valuable type-strain genomes for metagenomic binning, comparative biology and taxonomic classification.</title>
        <authorList>
            <person name="Goeker M."/>
        </authorList>
    </citation>
    <scope>NUCLEOTIDE SEQUENCE [LARGE SCALE GENOMIC DNA]</scope>
    <source>
        <strain evidence="2 3">DSM 566</strain>
    </source>
</reference>
<keyword evidence="1" id="KW-1133">Transmembrane helix</keyword>
<organism evidence="2 3">
    <name type="scientific">Sphaerotilus hippei</name>
    <dbReference type="NCBI Taxonomy" id="744406"/>
    <lineage>
        <taxon>Bacteria</taxon>
        <taxon>Pseudomonadati</taxon>
        <taxon>Pseudomonadota</taxon>
        <taxon>Betaproteobacteria</taxon>
        <taxon>Burkholderiales</taxon>
        <taxon>Sphaerotilaceae</taxon>
        <taxon>Sphaerotilus</taxon>
    </lineage>
</organism>
<proteinExistence type="predicted"/>
<keyword evidence="1" id="KW-0472">Membrane</keyword>
<feature type="transmembrane region" description="Helical" evidence="1">
    <location>
        <begin position="194"/>
        <end position="218"/>
    </location>
</feature>
<dbReference type="InterPro" id="IPR009781">
    <property type="entry name" value="DUF1345"/>
</dbReference>
<evidence type="ECO:0000313" key="2">
    <source>
        <dbReference type="EMBL" id="PXW99294.1"/>
    </source>
</evidence>
<evidence type="ECO:0000256" key="1">
    <source>
        <dbReference type="SAM" id="Phobius"/>
    </source>
</evidence>